<keyword evidence="1" id="KW-1185">Reference proteome</keyword>
<accession>A0A914D9E0</accession>
<proteinExistence type="predicted"/>
<dbReference type="Proteomes" id="UP000887540">
    <property type="component" value="Unplaced"/>
</dbReference>
<organism evidence="1 2">
    <name type="scientific">Acrobeloides nanus</name>
    <dbReference type="NCBI Taxonomy" id="290746"/>
    <lineage>
        <taxon>Eukaryota</taxon>
        <taxon>Metazoa</taxon>
        <taxon>Ecdysozoa</taxon>
        <taxon>Nematoda</taxon>
        <taxon>Chromadorea</taxon>
        <taxon>Rhabditida</taxon>
        <taxon>Tylenchina</taxon>
        <taxon>Cephalobomorpha</taxon>
        <taxon>Cephaloboidea</taxon>
        <taxon>Cephalobidae</taxon>
        <taxon>Acrobeloides</taxon>
    </lineage>
</organism>
<sequence length="224" mass="25705">MSEQNDKIEETQETEVINDGLPQTITDLVKTIVPMVENNNEPGAEQAKYIDEHLRLTIVLNEAADIFEEAKSDCLNKKVRHYKSKVKDGQDINALVEVVLEGIRNLPIPGLEILLNFGNIASAIVDCVKCCIQSEKICGRAHEKYTQPIISDTHVAWVKYEFIIEQVVTTKCISKKRYVEVESIATFFCFPNQAEFRYSLSRAFHVVREQRAMHEMKKRNEMDE</sequence>
<reference evidence="2" key="1">
    <citation type="submission" date="2022-11" db="UniProtKB">
        <authorList>
            <consortium name="WormBaseParasite"/>
        </authorList>
    </citation>
    <scope>IDENTIFICATION</scope>
</reference>
<dbReference type="AlphaFoldDB" id="A0A914D9E0"/>
<dbReference type="WBParaSite" id="ACRNAN_scaffold20107.g19441.t1">
    <property type="protein sequence ID" value="ACRNAN_scaffold20107.g19441.t1"/>
    <property type="gene ID" value="ACRNAN_scaffold20107.g19441"/>
</dbReference>
<evidence type="ECO:0000313" key="2">
    <source>
        <dbReference type="WBParaSite" id="ACRNAN_scaffold20107.g19441.t1"/>
    </source>
</evidence>
<evidence type="ECO:0000313" key="1">
    <source>
        <dbReference type="Proteomes" id="UP000887540"/>
    </source>
</evidence>
<protein>
    <submittedName>
        <fullName evidence="2">Uncharacterized protein</fullName>
    </submittedName>
</protein>
<name>A0A914D9E0_9BILA</name>